<sequence>MSFKRHRAQSEASSSSSTSLNNTEPTLKAQRTAQISSSANPPFLCTLPPTCHQQPTPIGSSNDLESHYATYHAHVCEQPSCSCVFPDARLLELHQTECHDPIAAVRKDKGEKIFACHLASCNKLFLTPKARRLHLIQGHGYPKEYFFAVTNKGVGGLLKRWGEGASLVRGQWKSREPPATSDPNQPTNRSSVLIEEDDDDDEEDNSEANETAVQTHPPAPAAVDSLAESLHALSLVPPSIRFGRGGKNGGFSNEQPARGGRSHRGRGGHRHDTTNEMDVNVPRQNGRGRGRGGPGVNGHAPAQNGRGGGVPGHVSNNNPPSDPSVLAYVPRGVRARGGMLHIRGGTRGRGV</sequence>
<dbReference type="PROSITE" id="PS00028">
    <property type="entry name" value="ZINC_FINGER_C2H2_1"/>
    <property type="match status" value="2"/>
</dbReference>
<organism evidence="3 4">
    <name type="scientific">Favolaschia claudopus</name>
    <dbReference type="NCBI Taxonomy" id="2862362"/>
    <lineage>
        <taxon>Eukaryota</taxon>
        <taxon>Fungi</taxon>
        <taxon>Dikarya</taxon>
        <taxon>Basidiomycota</taxon>
        <taxon>Agaricomycotina</taxon>
        <taxon>Agaricomycetes</taxon>
        <taxon>Agaricomycetidae</taxon>
        <taxon>Agaricales</taxon>
        <taxon>Marasmiineae</taxon>
        <taxon>Mycenaceae</taxon>
        <taxon>Favolaschia</taxon>
    </lineage>
</organism>
<feature type="compositionally biased region" description="Basic residues" evidence="1">
    <location>
        <begin position="260"/>
        <end position="269"/>
    </location>
</feature>
<dbReference type="EMBL" id="JAWWNJ010000024">
    <property type="protein sequence ID" value="KAK7031605.1"/>
    <property type="molecule type" value="Genomic_DNA"/>
</dbReference>
<feature type="domain" description="C2H2-type" evidence="2">
    <location>
        <begin position="76"/>
        <end position="99"/>
    </location>
</feature>
<evidence type="ECO:0000313" key="4">
    <source>
        <dbReference type="Proteomes" id="UP001362999"/>
    </source>
</evidence>
<keyword evidence="4" id="KW-1185">Reference proteome</keyword>
<dbReference type="PANTHER" id="PTHR21354:SF0">
    <property type="entry name" value="ZINC FINGER PROTEIN 511"/>
    <property type="match status" value="1"/>
</dbReference>
<dbReference type="InterPro" id="IPR039258">
    <property type="entry name" value="ZNF511"/>
</dbReference>
<dbReference type="InterPro" id="IPR013087">
    <property type="entry name" value="Znf_C2H2_type"/>
</dbReference>
<feature type="region of interest" description="Disordered" evidence="1">
    <location>
        <begin position="240"/>
        <end position="326"/>
    </location>
</feature>
<dbReference type="SMART" id="SM00355">
    <property type="entry name" value="ZnF_C2H2"/>
    <property type="match status" value="2"/>
</dbReference>
<feature type="region of interest" description="Disordered" evidence="1">
    <location>
        <begin position="1"/>
        <end position="33"/>
    </location>
</feature>
<feature type="compositionally biased region" description="Polar residues" evidence="1">
    <location>
        <begin position="20"/>
        <end position="33"/>
    </location>
</feature>
<name>A0AAW0BZ83_9AGAR</name>
<feature type="compositionally biased region" description="Acidic residues" evidence="1">
    <location>
        <begin position="194"/>
        <end position="207"/>
    </location>
</feature>
<dbReference type="AlphaFoldDB" id="A0AAW0BZ83"/>
<feature type="domain" description="C2H2-type" evidence="2">
    <location>
        <begin position="116"/>
        <end position="139"/>
    </location>
</feature>
<protein>
    <recommendedName>
        <fullName evidence="2">C2H2-type domain-containing protein</fullName>
    </recommendedName>
</protein>
<feature type="compositionally biased region" description="Polar residues" evidence="1">
    <location>
        <begin position="181"/>
        <end position="191"/>
    </location>
</feature>
<reference evidence="3 4" key="1">
    <citation type="journal article" date="2024" name="J Genomics">
        <title>Draft genome sequencing and assembly of Favolaschia claudopus CIRM-BRFM 2984 isolated from oak limbs.</title>
        <authorList>
            <person name="Navarro D."/>
            <person name="Drula E."/>
            <person name="Chaduli D."/>
            <person name="Cazenave R."/>
            <person name="Ahrendt S."/>
            <person name="Wang J."/>
            <person name="Lipzen A."/>
            <person name="Daum C."/>
            <person name="Barry K."/>
            <person name="Grigoriev I.V."/>
            <person name="Favel A."/>
            <person name="Rosso M.N."/>
            <person name="Martin F."/>
        </authorList>
    </citation>
    <scope>NUCLEOTIDE SEQUENCE [LARGE SCALE GENOMIC DNA]</scope>
    <source>
        <strain evidence="3 4">CIRM-BRFM 2984</strain>
    </source>
</reference>
<feature type="compositionally biased region" description="Low complexity" evidence="1">
    <location>
        <begin position="10"/>
        <end position="19"/>
    </location>
</feature>
<gene>
    <name evidence="3" type="ORF">R3P38DRAFT_2924690</name>
</gene>
<evidence type="ECO:0000313" key="3">
    <source>
        <dbReference type="EMBL" id="KAK7031605.1"/>
    </source>
</evidence>
<proteinExistence type="predicted"/>
<comment type="caution">
    <text evidence="3">The sequence shown here is derived from an EMBL/GenBank/DDBJ whole genome shotgun (WGS) entry which is preliminary data.</text>
</comment>
<accession>A0AAW0BZ83</accession>
<feature type="region of interest" description="Disordered" evidence="1">
    <location>
        <begin position="169"/>
        <end position="217"/>
    </location>
</feature>
<dbReference type="PANTHER" id="PTHR21354">
    <property type="entry name" value="ZINC FINGER PROTEIN 511"/>
    <property type="match status" value="1"/>
</dbReference>
<evidence type="ECO:0000256" key="1">
    <source>
        <dbReference type="SAM" id="MobiDB-lite"/>
    </source>
</evidence>
<dbReference type="Proteomes" id="UP001362999">
    <property type="component" value="Unassembled WGS sequence"/>
</dbReference>
<evidence type="ECO:0000259" key="2">
    <source>
        <dbReference type="PROSITE" id="PS00028"/>
    </source>
</evidence>